<sequence length="203" mass="22534">MKCKGSRHSLLDNIACNNWSKTVFGTMRFSSFVCPTKTTPTLIHSNDSLTAGSALDLAFQWNVSKVGHNSPNMRNKLDLPQPFGPQTNTFIPDLQIKNEIGKHKGKQKFVIIYLTSNVNSLTSTSPLGVTNGTFSKRMILSWNIISPWPGLNSFCEFLMLFNMNLKQKGQASKLLPAKRVISRPANTRRPTASANLINILPDV</sequence>
<dbReference type="VEuPathDB" id="VectorBase:GPAI017249"/>
<reference evidence="2" key="1">
    <citation type="submission" date="2014-03" db="EMBL/GenBank/DDBJ databases">
        <authorList>
            <person name="Aksoy S."/>
            <person name="Warren W."/>
            <person name="Wilson R.K."/>
        </authorList>
    </citation>
    <scope>NUCLEOTIDE SEQUENCE [LARGE SCALE GENOMIC DNA]</scope>
    <source>
        <strain evidence="2">IAEA</strain>
    </source>
</reference>
<organism evidence="1 2">
    <name type="scientific">Glossina pallidipes</name>
    <name type="common">Tsetse fly</name>
    <dbReference type="NCBI Taxonomy" id="7398"/>
    <lineage>
        <taxon>Eukaryota</taxon>
        <taxon>Metazoa</taxon>
        <taxon>Ecdysozoa</taxon>
        <taxon>Arthropoda</taxon>
        <taxon>Hexapoda</taxon>
        <taxon>Insecta</taxon>
        <taxon>Pterygota</taxon>
        <taxon>Neoptera</taxon>
        <taxon>Endopterygota</taxon>
        <taxon>Diptera</taxon>
        <taxon>Brachycera</taxon>
        <taxon>Muscomorpha</taxon>
        <taxon>Hippoboscoidea</taxon>
        <taxon>Glossinidae</taxon>
        <taxon>Glossina</taxon>
    </lineage>
</organism>
<keyword evidence="2" id="KW-1185">Reference proteome</keyword>
<reference evidence="1" key="2">
    <citation type="submission" date="2020-05" db="UniProtKB">
        <authorList>
            <consortium name="EnsemblMetazoa"/>
        </authorList>
    </citation>
    <scope>IDENTIFICATION</scope>
    <source>
        <strain evidence="1">IAEA</strain>
    </source>
</reference>
<protein>
    <submittedName>
        <fullName evidence="1">Uncharacterized protein</fullName>
    </submittedName>
</protein>
<name>A0A1A9ZK05_GLOPL</name>
<dbReference type="Proteomes" id="UP000092445">
    <property type="component" value="Unassembled WGS sequence"/>
</dbReference>
<evidence type="ECO:0000313" key="1">
    <source>
        <dbReference type="EnsemblMetazoa" id="GPAI017249-PA"/>
    </source>
</evidence>
<evidence type="ECO:0000313" key="2">
    <source>
        <dbReference type="Proteomes" id="UP000092445"/>
    </source>
</evidence>
<proteinExistence type="predicted"/>
<accession>A0A1A9ZK05</accession>
<dbReference type="AlphaFoldDB" id="A0A1A9ZK05"/>
<dbReference type="EnsemblMetazoa" id="GPAI017249-RA">
    <property type="protein sequence ID" value="GPAI017249-PA"/>
    <property type="gene ID" value="GPAI017249"/>
</dbReference>